<dbReference type="EMBL" id="FTPU01000011">
    <property type="protein sequence ID" value="SIT96654.1"/>
    <property type="molecule type" value="Genomic_DNA"/>
</dbReference>
<dbReference type="OrthoDB" id="2053364at2"/>
<protein>
    <recommendedName>
        <fullName evidence="3">ASCH domain-containing protein</fullName>
    </recommendedName>
</protein>
<proteinExistence type="predicted"/>
<dbReference type="STRING" id="1121284.SAMN05660493_01345"/>
<dbReference type="Gene3D" id="2.30.130.30">
    <property type="entry name" value="Hypothetical protein"/>
    <property type="match status" value="1"/>
</dbReference>
<evidence type="ECO:0000313" key="1">
    <source>
        <dbReference type="EMBL" id="SIT96654.1"/>
    </source>
</evidence>
<organism evidence="1 2">
    <name type="scientific">Epilithonimonas bovis DSM 19482</name>
    <dbReference type="NCBI Taxonomy" id="1121284"/>
    <lineage>
        <taxon>Bacteria</taxon>
        <taxon>Pseudomonadati</taxon>
        <taxon>Bacteroidota</taxon>
        <taxon>Flavobacteriia</taxon>
        <taxon>Flavobacteriales</taxon>
        <taxon>Weeksellaceae</taxon>
        <taxon>Chryseobacterium group</taxon>
        <taxon>Epilithonimonas</taxon>
    </lineage>
</organism>
<sequence>MKKQLYLVLQKQWFNEILAGTKTEEYRNFTDHFINRLCILDEKEEIIGFKDYETVKFQMGYNKDAPQMIVECKKIYIAQDDGVEEKDLKPEHFFFVIVLGKILERKNC</sequence>
<evidence type="ECO:0008006" key="3">
    <source>
        <dbReference type="Google" id="ProtNLM"/>
    </source>
</evidence>
<reference evidence="2" key="1">
    <citation type="submission" date="2016-10" db="EMBL/GenBank/DDBJ databases">
        <authorList>
            <person name="Varghese N."/>
            <person name="Submissions S."/>
        </authorList>
    </citation>
    <scope>NUCLEOTIDE SEQUENCE [LARGE SCALE GENOMIC DNA]</scope>
    <source>
        <strain evidence="2">DSM 19482</strain>
    </source>
</reference>
<keyword evidence="2" id="KW-1185">Reference proteome</keyword>
<name>A0A1U7PVX9_9FLAO</name>
<evidence type="ECO:0000313" key="2">
    <source>
        <dbReference type="Proteomes" id="UP000187261"/>
    </source>
</evidence>
<dbReference type="Proteomes" id="UP000187261">
    <property type="component" value="Unassembled WGS sequence"/>
</dbReference>
<accession>A0A1U7PVX9</accession>
<dbReference type="RefSeq" id="WP_076782866.1">
    <property type="nucleotide sequence ID" value="NZ_FTPU01000011.1"/>
</dbReference>
<gene>
    <name evidence="1" type="ORF">SAMN05660493_01345</name>
</gene>
<dbReference type="AlphaFoldDB" id="A0A1U7PVX9"/>